<name>A0ABV9QAR7_9BURK</name>
<keyword evidence="2" id="KW-1185">Reference proteome</keyword>
<organism evidence="1 2">
    <name type="scientific">Giesbergeria sinuosa</name>
    <dbReference type="NCBI Taxonomy" id="80883"/>
    <lineage>
        <taxon>Bacteria</taxon>
        <taxon>Pseudomonadati</taxon>
        <taxon>Pseudomonadota</taxon>
        <taxon>Betaproteobacteria</taxon>
        <taxon>Burkholderiales</taxon>
        <taxon>Comamonadaceae</taxon>
        <taxon>Giesbergeria</taxon>
    </lineage>
</organism>
<dbReference type="Proteomes" id="UP001596001">
    <property type="component" value="Unassembled WGS sequence"/>
</dbReference>
<dbReference type="Pfam" id="PF11367">
    <property type="entry name" value="Tail_completion_gp17"/>
    <property type="match status" value="1"/>
</dbReference>
<reference evidence="2" key="1">
    <citation type="journal article" date="2019" name="Int. J. Syst. Evol. Microbiol.">
        <title>The Global Catalogue of Microorganisms (GCM) 10K type strain sequencing project: providing services to taxonomists for standard genome sequencing and annotation.</title>
        <authorList>
            <consortium name="The Broad Institute Genomics Platform"/>
            <consortium name="The Broad Institute Genome Sequencing Center for Infectious Disease"/>
            <person name="Wu L."/>
            <person name="Ma J."/>
        </authorList>
    </citation>
    <scope>NUCLEOTIDE SEQUENCE [LARGE SCALE GENOMIC DNA]</scope>
    <source>
        <strain evidence="2">CCUG 49452</strain>
    </source>
</reference>
<dbReference type="InterPro" id="IPR021508">
    <property type="entry name" value="Gp17-like"/>
</dbReference>
<comment type="caution">
    <text evidence="1">The sequence shown here is derived from an EMBL/GenBank/DDBJ whole genome shotgun (WGS) entry which is preliminary data.</text>
</comment>
<gene>
    <name evidence="1" type="ORF">ACFO6X_06305</name>
</gene>
<proteinExistence type="predicted"/>
<accession>A0ABV9QAR7</accession>
<evidence type="ECO:0000313" key="1">
    <source>
        <dbReference type="EMBL" id="MFC4788596.1"/>
    </source>
</evidence>
<protein>
    <submittedName>
        <fullName evidence="1">DUF3168 domain-containing protein</fullName>
    </submittedName>
</protein>
<sequence>MSLEADMVAVLHICCPRVTVGAAPVDTEVPYVTWQHVGGQSLRYLDNAAASTRSPEIQINAWAATPMQAFELIQQIEEALCAAPALVTTVHGEPILAYDDADVASGYLQTFTVCGAR</sequence>
<dbReference type="RefSeq" id="WP_382431166.1">
    <property type="nucleotide sequence ID" value="NZ_JBHSHJ010000003.1"/>
</dbReference>
<evidence type="ECO:0000313" key="2">
    <source>
        <dbReference type="Proteomes" id="UP001596001"/>
    </source>
</evidence>
<dbReference type="EMBL" id="JBHSHJ010000003">
    <property type="protein sequence ID" value="MFC4788596.1"/>
    <property type="molecule type" value="Genomic_DNA"/>
</dbReference>